<keyword evidence="3 6" id="KW-0812">Transmembrane</keyword>
<comment type="caution">
    <text evidence="7">The sequence shown here is derived from an EMBL/GenBank/DDBJ whole genome shotgun (WGS) entry which is preliminary data.</text>
</comment>
<dbReference type="PANTHER" id="PTHR30569:SF0">
    <property type="entry name" value="CYTOSINE PERMEASE"/>
    <property type="match status" value="1"/>
</dbReference>
<dbReference type="AlphaFoldDB" id="A0A5C6ZNZ7"/>
<keyword evidence="8" id="KW-1185">Reference proteome</keyword>
<feature type="transmembrane region" description="Helical" evidence="6">
    <location>
        <begin position="114"/>
        <end position="131"/>
    </location>
</feature>
<dbReference type="GO" id="GO:0015209">
    <property type="term" value="F:cytosine transmembrane transporter activity"/>
    <property type="evidence" value="ECO:0007669"/>
    <property type="project" value="InterPro"/>
</dbReference>
<sequence length="442" mass="48278">MREPITKLLKLENTITNSQEHTDYASEAIPENARQPWYVPAFIFGGLEFCIPVLLIGGILIGNFSLLEIIGILMIALVFFQWIGNAIQGYIGAKTGLTSSALASLSFGKEQSRIIVGIVILALTLGWWAIQTSVAADAFSALVGINKDENFLLYILSTAGIGFLFAIPSILGYASIKWVDYVAIPAGLLLVTVALYLSINNMGWEKITAWNPEGSMSFIGAINLVISINVAQWLIAPDYTRFAKPTWRDNILIPLGIIIVGFPLFIVGGIMSMGTGNSDIVQVMQELGFPAWGFVVLWVATWTSQLVSNYTGGLVLCNMFNLHDNKSRKTMTLVFAVLGIILALIGIMDQFVNFLYTLALIVPVIAGVIMAHYFFVSKTVFTTEKSWNWLATISIMVGLLVGYLTQYQFPIGIPAVQSLIVSGALYAVLNNILNIELSGKNI</sequence>
<feature type="transmembrane region" description="Helical" evidence="6">
    <location>
        <begin position="219"/>
        <end position="239"/>
    </location>
</feature>
<evidence type="ECO:0000256" key="1">
    <source>
        <dbReference type="ARBA" id="ARBA00004141"/>
    </source>
</evidence>
<dbReference type="PANTHER" id="PTHR30569">
    <property type="entry name" value="CYTOSINE TRANSPORTER CODB"/>
    <property type="match status" value="1"/>
</dbReference>
<name>A0A5C6ZNZ7_9FLAO</name>
<comment type="similarity">
    <text evidence="2">Belongs to the purine-cytosine permease (2.A.39) family.</text>
</comment>
<comment type="subcellular location">
    <subcellularLocation>
        <location evidence="1">Membrane</location>
        <topology evidence="1">Multi-pass membrane protein</topology>
    </subcellularLocation>
</comment>
<dbReference type="InterPro" id="IPR001248">
    <property type="entry name" value="Pur-cyt_permease"/>
</dbReference>
<feature type="transmembrane region" description="Helical" evidence="6">
    <location>
        <begin position="291"/>
        <end position="318"/>
    </location>
</feature>
<feature type="transmembrane region" description="Helical" evidence="6">
    <location>
        <begin position="354"/>
        <end position="375"/>
    </location>
</feature>
<evidence type="ECO:0000313" key="7">
    <source>
        <dbReference type="EMBL" id="TXD92349.1"/>
    </source>
</evidence>
<feature type="transmembrane region" description="Helical" evidence="6">
    <location>
        <begin position="251"/>
        <end position="271"/>
    </location>
</feature>
<keyword evidence="4 6" id="KW-1133">Transmembrane helix</keyword>
<organism evidence="7 8">
    <name type="scientific">Gillisia hiemivivida</name>
    <dbReference type="NCBI Taxonomy" id="291190"/>
    <lineage>
        <taxon>Bacteria</taxon>
        <taxon>Pseudomonadati</taxon>
        <taxon>Bacteroidota</taxon>
        <taxon>Flavobacteriia</taxon>
        <taxon>Flavobacteriales</taxon>
        <taxon>Flavobacteriaceae</taxon>
        <taxon>Gillisia</taxon>
    </lineage>
</organism>
<feature type="transmembrane region" description="Helical" evidence="6">
    <location>
        <begin position="178"/>
        <end position="199"/>
    </location>
</feature>
<evidence type="ECO:0000256" key="5">
    <source>
        <dbReference type="ARBA" id="ARBA00023136"/>
    </source>
</evidence>
<evidence type="ECO:0000256" key="4">
    <source>
        <dbReference type="ARBA" id="ARBA00022989"/>
    </source>
</evidence>
<protein>
    <submittedName>
        <fullName evidence="7">Permease</fullName>
    </submittedName>
</protein>
<dbReference type="EMBL" id="VORY01000022">
    <property type="protein sequence ID" value="TXD92349.1"/>
    <property type="molecule type" value="Genomic_DNA"/>
</dbReference>
<dbReference type="Gene3D" id="1.10.4160.10">
    <property type="entry name" value="Hydantoin permease"/>
    <property type="match status" value="1"/>
</dbReference>
<feature type="transmembrane region" description="Helical" evidence="6">
    <location>
        <begin position="37"/>
        <end position="63"/>
    </location>
</feature>
<dbReference type="GO" id="GO:0005886">
    <property type="term" value="C:plasma membrane"/>
    <property type="evidence" value="ECO:0007669"/>
    <property type="project" value="TreeGrafter"/>
</dbReference>
<keyword evidence="5 6" id="KW-0472">Membrane</keyword>
<dbReference type="Pfam" id="PF02133">
    <property type="entry name" value="Transp_cyt_pur"/>
    <property type="match status" value="1"/>
</dbReference>
<gene>
    <name evidence="7" type="ORF">ES724_14015</name>
</gene>
<evidence type="ECO:0000256" key="2">
    <source>
        <dbReference type="ARBA" id="ARBA00008974"/>
    </source>
</evidence>
<evidence type="ECO:0000256" key="3">
    <source>
        <dbReference type="ARBA" id="ARBA00022692"/>
    </source>
</evidence>
<feature type="transmembrane region" description="Helical" evidence="6">
    <location>
        <begin position="411"/>
        <end position="433"/>
    </location>
</feature>
<evidence type="ECO:0000256" key="6">
    <source>
        <dbReference type="SAM" id="Phobius"/>
    </source>
</evidence>
<accession>A0A5C6ZNZ7</accession>
<feature type="transmembrane region" description="Helical" evidence="6">
    <location>
        <begin position="387"/>
        <end position="405"/>
    </location>
</feature>
<proteinExistence type="inferred from homology"/>
<feature type="transmembrane region" description="Helical" evidence="6">
    <location>
        <begin position="330"/>
        <end position="348"/>
    </location>
</feature>
<feature type="transmembrane region" description="Helical" evidence="6">
    <location>
        <begin position="151"/>
        <end position="171"/>
    </location>
</feature>
<dbReference type="OrthoDB" id="9780088at2"/>
<reference evidence="7 8" key="1">
    <citation type="submission" date="2019-08" db="EMBL/GenBank/DDBJ databases">
        <title>Genome sequence of Gillisia hiemivivida IC154 (type strain).</title>
        <authorList>
            <person name="Bowman J.P."/>
        </authorList>
    </citation>
    <scope>NUCLEOTIDE SEQUENCE [LARGE SCALE GENOMIC DNA]</scope>
    <source>
        <strain evidence="7 8">IC154</strain>
    </source>
</reference>
<dbReference type="Proteomes" id="UP000321367">
    <property type="component" value="Unassembled WGS sequence"/>
</dbReference>
<feature type="transmembrane region" description="Helical" evidence="6">
    <location>
        <begin position="69"/>
        <end position="93"/>
    </location>
</feature>
<evidence type="ECO:0000313" key="8">
    <source>
        <dbReference type="Proteomes" id="UP000321367"/>
    </source>
</evidence>
<dbReference type="InterPro" id="IPR030191">
    <property type="entry name" value="CodB"/>
</dbReference>